<comment type="subunit">
    <text evidence="9">The complex comprises the extracytoplasmic solute receptor protein and the two transmembrane proteins.</text>
</comment>
<evidence type="ECO:0000256" key="5">
    <source>
        <dbReference type="ARBA" id="ARBA00022692"/>
    </source>
</evidence>
<dbReference type="GO" id="GO:0015740">
    <property type="term" value="P:C4-dicarboxylate transport"/>
    <property type="evidence" value="ECO:0007669"/>
    <property type="project" value="TreeGrafter"/>
</dbReference>
<evidence type="ECO:0000256" key="9">
    <source>
        <dbReference type="RuleBase" id="RU369079"/>
    </source>
</evidence>
<evidence type="ECO:0000256" key="8">
    <source>
        <dbReference type="ARBA" id="ARBA00038436"/>
    </source>
</evidence>
<dbReference type="EMBL" id="LC066372">
    <property type="protein sequence ID" value="BAT26617.1"/>
    <property type="molecule type" value="Genomic_DNA"/>
</dbReference>
<keyword evidence="5 9" id="KW-0812">Transmembrane</keyword>
<name>A0A0N7KXD5_9HYPH</name>
<evidence type="ECO:0000259" key="10">
    <source>
        <dbReference type="Pfam" id="PF04290"/>
    </source>
</evidence>
<proteinExistence type="inferred from homology"/>
<dbReference type="PANTHER" id="PTHR35011">
    <property type="entry name" value="2,3-DIKETO-L-GULONATE TRAP TRANSPORTER SMALL PERMEASE PROTEIN YIAM"/>
    <property type="match status" value="1"/>
</dbReference>
<dbReference type="GO" id="GO:0022857">
    <property type="term" value="F:transmembrane transporter activity"/>
    <property type="evidence" value="ECO:0007669"/>
    <property type="project" value="UniProtKB-UniRule"/>
</dbReference>
<evidence type="ECO:0000256" key="6">
    <source>
        <dbReference type="ARBA" id="ARBA00022989"/>
    </source>
</evidence>
<evidence type="ECO:0000256" key="4">
    <source>
        <dbReference type="ARBA" id="ARBA00022519"/>
    </source>
</evidence>
<keyword evidence="7 9" id="KW-0472">Membrane</keyword>
<dbReference type="InterPro" id="IPR055348">
    <property type="entry name" value="DctQ"/>
</dbReference>
<dbReference type="PANTHER" id="PTHR35011:SF11">
    <property type="entry name" value="TRAP TRANSPORTER SMALL PERMEASE PROTEIN"/>
    <property type="match status" value="1"/>
</dbReference>
<dbReference type="RefSeq" id="WP_024351846.1">
    <property type="nucleotide sequence ID" value="NZ_BBWN01000042.1"/>
</dbReference>
<dbReference type="InterPro" id="IPR007387">
    <property type="entry name" value="TRAP_DctQ"/>
</dbReference>
<organism evidence="11">
    <name type="scientific">Aurantimonas coralicida</name>
    <dbReference type="NCBI Taxonomy" id="182270"/>
    <lineage>
        <taxon>Bacteria</taxon>
        <taxon>Pseudomonadati</taxon>
        <taxon>Pseudomonadota</taxon>
        <taxon>Alphaproteobacteria</taxon>
        <taxon>Hyphomicrobiales</taxon>
        <taxon>Aurantimonadaceae</taxon>
        <taxon>Aurantimonas</taxon>
    </lineage>
</organism>
<comment type="similarity">
    <text evidence="8 9">Belongs to the TRAP transporter small permease family.</text>
</comment>
<keyword evidence="3" id="KW-1003">Cell membrane</keyword>
<comment type="function">
    <text evidence="9">Part of the tripartite ATP-independent periplasmic (TRAP) transport system.</text>
</comment>
<evidence type="ECO:0000256" key="7">
    <source>
        <dbReference type="ARBA" id="ARBA00023136"/>
    </source>
</evidence>
<keyword evidence="2 9" id="KW-0813">Transport</keyword>
<evidence type="ECO:0000256" key="1">
    <source>
        <dbReference type="ARBA" id="ARBA00004429"/>
    </source>
</evidence>
<dbReference type="Pfam" id="PF04290">
    <property type="entry name" value="DctQ"/>
    <property type="match status" value="1"/>
</dbReference>
<evidence type="ECO:0000256" key="2">
    <source>
        <dbReference type="ARBA" id="ARBA00022448"/>
    </source>
</evidence>
<evidence type="ECO:0000256" key="3">
    <source>
        <dbReference type="ARBA" id="ARBA00022475"/>
    </source>
</evidence>
<reference evidence="11" key="1">
    <citation type="journal article" date="2015" name="Proc. Natl. Acad. Sci. U.S.A.">
        <title>Bacterial clade with the ribosomal RNA operon on a small plasmid rather than the chromosome.</title>
        <authorList>
            <person name="Anda M."/>
            <person name="Ohtsubo Y."/>
            <person name="Okubo T."/>
            <person name="Sugawara M."/>
            <person name="Nagata Y."/>
            <person name="Tsuda M."/>
            <person name="Minamisawa K."/>
            <person name="Mitsui H."/>
        </authorList>
    </citation>
    <scope>NUCLEOTIDE SEQUENCE</scope>
    <source>
        <strain evidence="11">DSM 14790</strain>
    </source>
</reference>
<keyword evidence="6 9" id="KW-1133">Transmembrane helix</keyword>
<feature type="transmembrane region" description="Helical" evidence="9">
    <location>
        <begin position="20"/>
        <end position="39"/>
    </location>
</feature>
<comment type="subcellular location">
    <subcellularLocation>
        <location evidence="1 9">Cell inner membrane</location>
        <topology evidence="1 9">Multi-pass membrane protein</topology>
    </subcellularLocation>
</comment>
<feature type="transmembrane region" description="Helical" evidence="9">
    <location>
        <begin position="59"/>
        <end position="86"/>
    </location>
</feature>
<dbReference type="GO" id="GO:0005886">
    <property type="term" value="C:plasma membrane"/>
    <property type="evidence" value="ECO:0007669"/>
    <property type="project" value="UniProtKB-SubCell"/>
</dbReference>
<evidence type="ECO:0000313" key="11">
    <source>
        <dbReference type="EMBL" id="BAT26617.1"/>
    </source>
</evidence>
<dbReference type="AlphaFoldDB" id="A0A0N7KXD5"/>
<feature type="transmembrane region" description="Helical" evidence="9">
    <location>
        <begin position="93"/>
        <end position="112"/>
    </location>
</feature>
<feature type="transmembrane region" description="Helical" evidence="9">
    <location>
        <begin position="132"/>
        <end position="151"/>
    </location>
</feature>
<protein>
    <recommendedName>
        <fullName evidence="9">TRAP transporter small permease protein</fullName>
    </recommendedName>
</protein>
<keyword evidence="4 9" id="KW-0997">Cell inner membrane</keyword>
<sequence length="171" mass="18805">MRHFLLTIEPFVRRLARTALWGAGIGLVTMTLIIFWQVFARYVLNDSPSWTESTSVQLMGWFIFLGASVGIHEGYHLGFDVLVYVVPDNGKKALRTISDLAVLGFSLAMMVYGTELMAGTWNTTIPTLGLPGGTTFMPLIVGAVLSILFTANRILRRFSGLENANAFAISD</sequence>
<accession>A0A0N7KXD5</accession>
<feature type="domain" description="Tripartite ATP-independent periplasmic transporters DctQ component" evidence="10">
    <location>
        <begin position="30"/>
        <end position="159"/>
    </location>
</feature>